<dbReference type="HOGENOM" id="CLU_037236_1_0_1"/>
<dbReference type="PANTHER" id="PTHR44653">
    <property type="entry name" value="DNAJ HOMOLOG SUBFAMILY C MEMBER 1"/>
    <property type="match status" value="1"/>
</dbReference>
<dbReference type="Gene3D" id="1.10.287.110">
    <property type="entry name" value="DnaJ domain"/>
    <property type="match status" value="1"/>
</dbReference>
<feature type="region of interest" description="Disordered" evidence="6">
    <location>
        <begin position="322"/>
        <end position="378"/>
    </location>
</feature>
<keyword evidence="4 7" id="KW-0472">Membrane</keyword>
<evidence type="ECO:0000256" key="1">
    <source>
        <dbReference type="ARBA" id="ARBA00022692"/>
    </source>
</evidence>
<feature type="compositionally biased region" description="Basic and acidic residues" evidence="6">
    <location>
        <begin position="220"/>
        <end position="236"/>
    </location>
</feature>
<feature type="chain" id="PRO_5003959579" evidence="8">
    <location>
        <begin position="23"/>
        <end position="378"/>
    </location>
</feature>
<evidence type="ECO:0000256" key="6">
    <source>
        <dbReference type="SAM" id="MobiDB-lite"/>
    </source>
</evidence>
<evidence type="ECO:0000313" key="10">
    <source>
        <dbReference type="EMBL" id="ELA37152.1"/>
    </source>
</evidence>
<evidence type="ECO:0000256" key="7">
    <source>
        <dbReference type="SAM" id="Phobius"/>
    </source>
</evidence>
<feature type="signal peptide" evidence="8">
    <location>
        <begin position="1"/>
        <end position="22"/>
    </location>
</feature>
<dbReference type="Pfam" id="PF00226">
    <property type="entry name" value="DnaJ"/>
    <property type="match status" value="1"/>
</dbReference>
<evidence type="ECO:0000256" key="3">
    <source>
        <dbReference type="ARBA" id="ARBA00022989"/>
    </source>
</evidence>
<dbReference type="EMBL" id="KB020490">
    <property type="protein sequence ID" value="ELA37152.1"/>
    <property type="molecule type" value="Genomic_DNA"/>
</dbReference>
<sequence length="378" mass="41922">MRFSVLSIGLLALLSPLTAAWSKEDREIFRIRDEIKAHEPNADATFYDLLGVKNGASIDDITKAYRKISRSLHPDKVRQQLIAERAKAKKDKKKKPGVNVSKPPTQKEIKAAVKIASDRQARLGLGTNYYYNRYRPGLGTVLFGVFLVAGGAFHYIALYMSWKRQRDFVERYIKFARNAAWGDNLNIPGIDDAPAPAPAPAAAEDDEDAPPIPRNRKERRMQEQAARKGAAKEGRGRGRKHAGSGTATPRETANGKILVVDSVGDVYLEEENEDGEVEQFLLDPNELPQPTIHDTALVRLPIWAYNRTVGRALNKETEEVALETEEFDSDDGNAQHTPSSDSTADDFELLEKSTDSLGKAKASGAQTGKANKRKNKKR</sequence>
<gene>
    <name evidence="10" type="ORF">CGGC5_3447</name>
</gene>
<keyword evidence="1 7" id="KW-0812">Transmembrane</keyword>
<dbReference type="PANTHER" id="PTHR44653:SF2">
    <property type="entry name" value="DNAJ HOMOLOG SUBFAMILY C MEMBER 1"/>
    <property type="match status" value="1"/>
</dbReference>
<feature type="region of interest" description="Disordered" evidence="6">
    <location>
        <begin position="190"/>
        <end position="253"/>
    </location>
</feature>
<feature type="transmembrane region" description="Helical" evidence="7">
    <location>
        <begin position="141"/>
        <end position="162"/>
    </location>
</feature>
<protein>
    <submittedName>
        <fullName evidence="10">DnaJ domain-containing protein</fullName>
    </submittedName>
</protein>
<dbReference type="PRINTS" id="PR00625">
    <property type="entry name" value="JDOMAIN"/>
</dbReference>
<feature type="domain" description="J" evidence="9">
    <location>
        <begin position="45"/>
        <end position="135"/>
    </location>
</feature>
<dbReference type="InterPro" id="IPR052606">
    <property type="entry name" value="DnaJ_domain_protein"/>
</dbReference>
<proteinExistence type="predicted"/>
<dbReference type="InterPro" id="IPR001623">
    <property type="entry name" value="DnaJ_domain"/>
</dbReference>
<evidence type="ECO:0000256" key="2">
    <source>
        <dbReference type="ARBA" id="ARBA00022729"/>
    </source>
</evidence>
<feature type="compositionally biased region" description="Polar residues" evidence="6">
    <location>
        <begin position="332"/>
        <end position="342"/>
    </location>
</feature>
<dbReference type="SMART" id="SM00271">
    <property type="entry name" value="DnaJ"/>
    <property type="match status" value="1"/>
</dbReference>
<dbReference type="SUPFAM" id="SSF46565">
    <property type="entry name" value="Chaperone J-domain"/>
    <property type="match status" value="1"/>
</dbReference>
<feature type="compositionally biased region" description="Acidic residues" evidence="6">
    <location>
        <begin position="322"/>
        <end position="331"/>
    </location>
</feature>
<accession>L2GEU5</accession>
<reference evidence="10" key="1">
    <citation type="submission" date="2012-08" db="EMBL/GenBank/DDBJ databases">
        <title>Genome analysis of Colletotrichum orbiculare and Colletotrichum fructicola.</title>
        <authorList>
            <person name="Gan P.H.P."/>
            <person name="Ikeda K."/>
            <person name="Irieda H."/>
            <person name="Narusaka M."/>
            <person name="O'Connell R.J."/>
            <person name="Narusaka Y."/>
            <person name="Takano Y."/>
            <person name="Kubo Y."/>
            <person name="Shirasu K."/>
        </authorList>
    </citation>
    <scope>NUCLEOTIDE SEQUENCE</scope>
    <source>
        <strain evidence="10">Nara gc5</strain>
    </source>
</reference>
<evidence type="ECO:0000256" key="4">
    <source>
        <dbReference type="ARBA" id="ARBA00023136"/>
    </source>
</evidence>
<dbReference type="STRING" id="1213859.L2GEU5"/>
<name>L2GEU5_COLFN</name>
<dbReference type="AlphaFoldDB" id="L2GEU5"/>
<evidence type="ECO:0000259" key="9">
    <source>
        <dbReference type="PROSITE" id="PS50076"/>
    </source>
</evidence>
<dbReference type="CDD" id="cd06257">
    <property type="entry name" value="DnaJ"/>
    <property type="match status" value="1"/>
</dbReference>
<organism evidence="10">
    <name type="scientific">Colletotrichum fructicola (strain Nara gc5)</name>
    <name type="common">Anthracnose fungus</name>
    <name type="synonym">Colletotrichum gloeosporioides (strain Nara gc5)</name>
    <dbReference type="NCBI Taxonomy" id="1213859"/>
    <lineage>
        <taxon>Eukaryota</taxon>
        <taxon>Fungi</taxon>
        <taxon>Dikarya</taxon>
        <taxon>Ascomycota</taxon>
        <taxon>Pezizomycotina</taxon>
        <taxon>Sordariomycetes</taxon>
        <taxon>Hypocreomycetidae</taxon>
        <taxon>Glomerellales</taxon>
        <taxon>Glomerellaceae</taxon>
        <taxon>Colletotrichum</taxon>
        <taxon>Colletotrichum gloeosporioides species complex</taxon>
    </lineage>
</organism>
<keyword evidence="2 8" id="KW-0732">Signal</keyword>
<dbReference type="PROSITE" id="PS50076">
    <property type="entry name" value="DNAJ_2"/>
    <property type="match status" value="1"/>
</dbReference>
<evidence type="ECO:0000256" key="8">
    <source>
        <dbReference type="SAM" id="SignalP"/>
    </source>
</evidence>
<comment type="subcellular location">
    <subcellularLocation>
        <location evidence="5">Endomembrane system</location>
        <topology evidence="5">Single-pass membrane protein</topology>
    </subcellularLocation>
</comment>
<dbReference type="InterPro" id="IPR036869">
    <property type="entry name" value="J_dom_sf"/>
</dbReference>
<evidence type="ECO:0000256" key="5">
    <source>
        <dbReference type="ARBA" id="ARBA00037847"/>
    </source>
</evidence>
<keyword evidence="3 7" id="KW-1133">Transmembrane helix</keyword>
<dbReference type="GO" id="GO:0012505">
    <property type="term" value="C:endomembrane system"/>
    <property type="evidence" value="ECO:0007669"/>
    <property type="project" value="UniProtKB-SubCell"/>
</dbReference>